<dbReference type="Proteomes" id="UP000753802">
    <property type="component" value="Unassembled WGS sequence"/>
</dbReference>
<evidence type="ECO:0000256" key="1">
    <source>
        <dbReference type="SAM" id="SignalP"/>
    </source>
</evidence>
<protein>
    <submittedName>
        <fullName evidence="3">Sugar phosphate isomerase/epimerase</fullName>
    </submittedName>
</protein>
<keyword evidence="3" id="KW-0413">Isomerase</keyword>
<dbReference type="Pfam" id="PF01261">
    <property type="entry name" value="AP_endonuc_2"/>
    <property type="match status" value="1"/>
</dbReference>
<evidence type="ECO:0000259" key="2">
    <source>
        <dbReference type="Pfam" id="PF01261"/>
    </source>
</evidence>
<dbReference type="RefSeq" id="WP_161819762.1">
    <property type="nucleotide sequence ID" value="NZ_JAACJS010000015.1"/>
</dbReference>
<dbReference type="Gene3D" id="3.20.20.150">
    <property type="entry name" value="Divalent-metal-dependent TIM barrel enzymes"/>
    <property type="match status" value="1"/>
</dbReference>
<dbReference type="PANTHER" id="PTHR12110:SF53">
    <property type="entry name" value="BLR5974 PROTEIN"/>
    <property type="match status" value="1"/>
</dbReference>
<keyword evidence="4" id="KW-1185">Reference proteome</keyword>
<feature type="signal peptide" evidence="1">
    <location>
        <begin position="1"/>
        <end position="21"/>
    </location>
</feature>
<gene>
    <name evidence="3" type="ORF">GWC95_16245</name>
</gene>
<dbReference type="EMBL" id="JAACJS010000015">
    <property type="protein sequence ID" value="NCI51481.1"/>
    <property type="molecule type" value="Genomic_DNA"/>
</dbReference>
<reference evidence="3 4" key="1">
    <citation type="submission" date="2020-01" db="EMBL/GenBank/DDBJ databases">
        <title>Genome analysis.</title>
        <authorList>
            <person name="Wu S."/>
            <person name="Wang G."/>
        </authorList>
    </citation>
    <scope>NUCLEOTIDE SEQUENCE [LARGE SCALE GENOMIC DNA]</scope>
    <source>
        <strain evidence="3 4">SYL130</strain>
    </source>
</reference>
<sequence length="306" mass="34323">MTQVKRRRFLQSMLTASAAVGAGTLSFAGAGAVADQNKNRFKISLNAYSFNKLLADKKTDLDALIEFCARENFDAIDMTGYYFPGYPQVPSDEYIYHLKNKAHRLGVEISGTGIRNEFGDPDSKKREADIALVKNWIEAAAKLGAPVIRIFTAKTQTPGYTWNQQAAWIIEDIKACVEHGKKFGVIVAVQNHNDFIKTADQTIHFMQQVNSEWFGLVLDTGSFVTNEPYSEIAKTTPYAVNWQVKEKLNYNGRSDDMDLDKLCRIIVDSSYRGYLPIETLSPGDAFQIVPPFLKKVRTALEKAMAR</sequence>
<dbReference type="InterPro" id="IPR050312">
    <property type="entry name" value="IolE/XylAMocC-like"/>
</dbReference>
<name>A0ABW9ZWF4_9BACT</name>
<evidence type="ECO:0000313" key="4">
    <source>
        <dbReference type="Proteomes" id="UP000753802"/>
    </source>
</evidence>
<proteinExistence type="predicted"/>
<evidence type="ECO:0000313" key="3">
    <source>
        <dbReference type="EMBL" id="NCI51481.1"/>
    </source>
</evidence>
<dbReference type="GO" id="GO:0016853">
    <property type="term" value="F:isomerase activity"/>
    <property type="evidence" value="ECO:0007669"/>
    <property type="project" value="UniProtKB-KW"/>
</dbReference>
<dbReference type="PANTHER" id="PTHR12110">
    <property type="entry name" value="HYDROXYPYRUVATE ISOMERASE"/>
    <property type="match status" value="1"/>
</dbReference>
<organism evidence="3 4">
    <name type="scientific">Sediminibacterium roseum</name>
    <dbReference type="NCBI Taxonomy" id="1978412"/>
    <lineage>
        <taxon>Bacteria</taxon>
        <taxon>Pseudomonadati</taxon>
        <taxon>Bacteroidota</taxon>
        <taxon>Chitinophagia</taxon>
        <taxon>Chitinophagales</taxon>
        <taxon>Chitinophagaceae</taxon>
        <taxon>Sediminibacterium</taxon>
    </lineage>
</organism>
<feature type="domain" description="Xylose isomerase-like TIM barrel" evidence="2">
    <location>
        <begin position="66"/>
        <end position="286"/>
    </location>
</feature>
<comment type="caution">
    <text evidence="3">The sequence shown here is derived from an EMBL/GenBank/DDBJ whole genome shotgun (WGS) entry which is preliminary data.</text>
</comment>
<dbReference type="InterPro" id="IPR036237">
    <property type="entry name" value="Xyl_isomerase-like_sf"/>
</dbReference>
<dbReference type="InterPro" id="IPR013022">
    <property type="entry name" value="Xyl_isomerase-like_TIM-brl"/>
</dbReference>
<dbReference type="PROSITE" id="PS51318">
    <property type="entry name" value="TAT"/>
    <property type="match status" value="1"/>
</dbReference>
<accession>A0ABW9ZWF4</accession>
<feature type="chain" id="PRO_5046128254" evidence="1">
    <location>
        <begin position="22"/>
        <end position="306"/>
    </location>
</feature>
<dbReference type="InterPro" id="IPR006311">
    <property type="entry name" value="TAT_signal"/>
</dbReference>
<dbReference type="SUPFAM" id="SSF51658">
    <property type="entry name" value="Xylose isomerase-like"/>
    <property type="match status" value="1"/>
</dbReference>
<keyword evidence="1" id="KW-0732">Signal</keyword>